<gene>
    <name evidence="2" type="ORF">Tsubulata_007328</name>
</gene>
<dbReference type="OrthoDB" id="1041001at2759"/>
<dbReference type="InterPro" id="IPR006566">
    <property type="entry name" value="FBD"/>
</dbReference>
<dbReference type="PANTHER" id="PTHR31900">
    <property type="entry name" value="F-BOX/RNI SUPERFAMILY PROTEIN-RELATED"/>
    <property type="match status" value="1"/>
</dbReference>
<dbReference type="InterPro" id="IPR001810">
    <property type="entry name" value="F-box_dom"/>
</dbReference>
<dbReference type="Proteomes" id="UP001141552">
    <property type="component" value="Unassembled WGS sequence"/>
</dbReference>
<proteinExistence type="predicted"/>
<accession>A0A9Q0FMZ1</accession>
<dbReference type="InterPro" id="IPR055357">
    <property type="entry name" value="LRR_At1g61320_AtMIF1"/>
</dbReference>
<organism evidence="2 3">
    <name type="scientific">Turnera subulata</name>
    <dbReference type="NCBI Taxonomy" id="218843"/>
    <lineage>
        <taxon>Eukaryota</taxon>
        <taxon>Viridiplantae</taxon>
        <taxon>Streptophyta</taxon>
        <taxon>Embryophyta</taxon>
        <taxon>Tracheophyta</taxon>
        <taxon>Spermatophyta</taxon>
        <taxon>Magnoliopsida</taxon>
        <taxon>eudicotyledons</taxon>
        <taxon>Gunneridae</taxon>
        <taxon>Pentapetalae</taxon>
        <taxon>rosids</taxon>
        <taxon>fabids</taxon>
        <taxon>Malpighiales</taxon>
        <taxon>Passifloraceae</taxon>
        <taxon>Turnera</taxon>
    </lineage>
</organism>
<dbReference type="AlphaFoldDB" id="A0A9Q0FMZ1"/>
<dbReference type="Gene3D" id="1.20.1280.50">
    <property type="match status" value="1"/>
</dbReference>
<evidence type="ECO:0000259" key="1">
    <source>
        <dbReference type="PROSITE" id="PS50181"/>
    </source>
</evidence>
<dbReference type="Pfam" id="PF00646">
    <property type="entry name" value="F-box"/>
    <property type="match status" value="1"/>
</dbReference>
<feature type="domain" description="F-box" evidence="1">
    <location>
        <begin position="10"/>
        <end position="58"/>
    </location>
</feature>
<keyword evidence="3" id="KW-1185">Reference proteome</keyword>
<dbReference type="SUPFAM" id="SSF81383">
    <property type="entry name" value="F-box domain"/>
    <property type="match status" value="1"/>
</dbReference>
<reference evidence="2" key="1">
    <citation type="submission" date="2022-02" db="EMBL/GenBank/DDBJ databases">
        <authorList>
            <person name="Henning P.M."/>
            <person name="McCubbin A.G."/>
            <person name="Shore J.S."/>
        </authorList>
    </citation>
    <scope>NUCLEOTIDE SEQUENCE</scope>
    <source>
        <strain evidence="2">F60SS</strain>
        <tissue evidence="2">Leaves</tissue>
    </source>
</reference>
<dbReference type="InterPro" id="IPR050232">
    <property type="entry name" value="FBL13/AtMIF1-like"/>
</dbReference>
<dbReference type="Pfam" id="PF23622">
    <property type="entry name" value="LRR_At1g61320_AtMIF1"/>
    <property type="match status" value="1"/>
</dbReference>
<evidence type="ECO:0000313" key="3">
    <source>
        <dbReference type="Proteomes" id="UP001141552"/>
    </source>
</evidence>
<reference evidence="2" key="2">
    <citation type="journal article" date="2023" name="Plants (Basel)">
        <title>Annotation of the Turnera subulata (Passifloraceae) Draft Genome Reveals the S-Locus Evolved after the Divergence of Turneroideae from Passifloroideae in a Stepwise Manner.</title>
        <authorList>
            <person name="Henning P.M."/>
            <person name="Roalson E.H."/>
            <person name="Mir W."/>
            <person name="McCubbin A.G."/>
            <person name="Shore J.S."/>
        </authorList>
    </citation>
    <scope>NUCLEOTIDE SEQUENCE</scope>
    <source>
        <strain evidence="2">F60SS</strain>
    </source>
</reference>
<dbReference type="PROSITE" id="PS50181">
    <property type="entry name" value="FBOX"/>
    <property type="match status" value="1"/>
</dbReference>
<dbReference type="EMBL" id="JAKUCV010004712">
    <property type="protein sequence ID" value="KAJ4834386.1"/>
    <property type="molecule type" value="Genomic_DNA"/>
</dbReference>
<dbReference type="InterPro" id="IPR036047">
    <property type="entry name" value="F-box-like_dom_sf"/>
</dbReference>
<protein>
    <recommendedName>
        <fullName evidence="1">F-box domain-containing protein</fullName>
    </recommendedName>
</protein>
<dbReference type="CDD" id="cd22160">
    <property type="entry name" value="F-box_AtFBL13-like"/>
    <property type="match status" value="1"/>
</dbReference>
<dbReference type="SMART" id="SM00256">
    <property type="entry name" value="FBOX"/>
    <property type="match status" value="1"/>
</dbReference>
<evidence type="ECO:0000313" key="2">
    <source>
        <dbReference type="EMBL" id="KAJ4834386.1"/>
    </source>
</evidence>
<sequence length="487" mass="55461">MSATRSQSSVDGLSSLPDALLIYILSFLTAKDAVKSSVLSKRWNNLWLQISSLLFSHADSGCSLDTFAAFVTQVLIFHEAPKIRRFHLQMEGYQEHLAPAVDEWLRFAITRQAEDLNLEFNASSHQNTQHLSLHEFFYNNQSLRLLSLQGFRLCHTDGAVCWPCLTRLCLTHIEMEDEQMRKILCGSPSLLDLEIVNCQGLLSLNLTGMNVKNVSVGLVWQEEGVSGLKLLIPKVVSLSLSGDLEIEDYFIEDATSLERAEIGFELENCNECVHRGEGQIFKRLRRIVESLNHAKVLSVKSTCVEMFSVCEMLTLFPPPAISHKRKCLILETTQKKHELPGIFQLLRRSPEIEKLTIKTCEALGADLCDDECKPKCRFNRALYLEYMGESFSKLHQNLKTVEFHSFLRQDLDSEFREDDEKLQRLSEKEVEVINFFLKNAQGLEEAVICVNKEKNMGDPKPQELMCNMFENLSTSSRASPDARVLFL</sequence>
<name>A0A9Q0FMZ1_9ROSI</name>
<dbReference type="SMART" id="SM00579">
    <property type="entry name" value="FBD"/>
    <property type="match status" value="1"/>
</dbReference>
<dbReference type="InterPro" id="IPR053781">
    <property type="entry name" value="F-box_AtFBL13-like"/>
</dbReference>
<comment type="caution">
    <text evidence="2">The sequence shown here is derived from an EMBL/GenBank/DDBJ whole genome shotgun (WGS) entry which is preliminary data.</text>
</comment>
<dbReference type="PANTHER" id="PTHR31900:SF30">
    <property type="entry name" value="SUPERFAMILY PROTEIN, PUTATIVE-RELATED"/>
    <property type="match status" value="1"/>
</dbReference>
<dbReference type="SUPFAM" id="SSF52058">
    <property type="entry name" value="L domain-like"/>
    <property type="match status" value="1"/>
</dbReference>